<dbReference type="GO" id="GO:0043565">
    <property type="term" value="F:sequence-specific DNA binding"/>
    <property type="evidence" value="ECO:0007669"/>
    <property type="project" value="InterPro"/>
</dbReference>
<dbReference type="PANTHER" id="PTHR46796:SF12">
    <property type="entry name" value="HTH-TYPE DNA-BINDING TRANSCRIPTIONAL ACTIVATOR EUTR"/>
    <property type="match status" value="1"/>
</dbReference>
<dbReference type="InterPro" id="IPR035418">
    <property type="entry name" value="AraC-bd_2"/>
</dbReference>
<sequence length="335" mass="36821">MHARGADVHANPLSSFRHVKTGSIELLEHEVGRFYPGIRFELDNPDGALNAEASRCELSDIALTYGRHGTGITIDVPYNNTHSLVFAYAGSAEARTGRLHSDIAGHRAFVASATRPVTLKYASDFEQLILNVSQRSVTTNLEALIGAPLSQPIIFKPTSNLRRTSARRLWEQLMSLVERLGRHDGGYHQQITTELEQAIILSFLTANESNYTPLLMSEAAAAGRRPVHKVADYLEAYWDQPLTVEMLARVSGVSVRTLFHSFRGQFGYSPMEFVRRIRLERARQMLAGADPALSVTSVALSCGFGNLGHFAGYYKKAFGEAPSATLSRARSPASS</sequence>
<keyword evidence="7" id="KW-1185">Reference proteome</keyword>
<dbReference type="EMBL" id="CP116810">
    <property type="protein sequence ID" value="WCL92138.1"/>
    <property type="molecule type" value="Genomic_DNA"/>
</dbReference>
<dbReference type="HOGENOM" id="CLU_047930_0_0_5"/>
<reference evidence="6" key="3">
    <citation type="submission" date="2022-12" db="EMBL/GenBank/DDBJ databases">
        <title>Complete genome sequence of Rhodopseudomonas palustris CGA0092 and corrections to the R. palustris CGA009 genome sequence.</title>
        <authorList>
            <person name="Mazny B.R."/>
            <person name="Sheff O.F."/>
            <person name="LaSarre B."/>
            <person name="McKinlay A."/>
            <person name="McKinlay J.B."/>
        </authorList>
    </citation>
    <scope>NUCLEOTIDE SEQUENCE</scope>
    <source>
        <strain evidence="6">CGA009</strain>
    </source>
</reference>
<dbReference type="Gene3D" id="1.10.10.60">
    <property type="entry name" value="Homeodomain-like"/>
    <property type="match status" value="1"/>
</dbReference>
<dbReference type="PROSITE" id="PS00041">
    <property type="entry name" value="HTH_ARAC_FAMILY_1"/>
    <property type="match status" value="1"/>
</dbReference>
<dbReference type="RefSeq" id="WP_011157543.1">
    <property type="nucleotide sequence ID" value="NZ_CP116810.1"/>
</dbReference>
<feature type="domain" description="HTH araC/xylS-type" evidence="4">
    <location>
        <begin position="228"/>
        <end position="328"/>
    </location>
</feature>
<evidence type="ECO:0000256" key="1">
    <source>
        <dbReference type="ARBA" id="ARBA00023015"/>
    </source>
</evidence>
<dbReference type="eggNOG" id="COG4977">
    <property type="taxonomic scope" value="Bacteria"/>
</dbReference>
<keyword evidence="3" id="KW-0804">Transcription</keyword>
<evidence type="ECO:0000256" key="2">
    <source>
        <dbReference type="ARBA" id="ARBA00023125"/>
    </source>
</evidence>
<organism evidence="5">
    <name type="scientific">Rhodopseudomonas palustris (strain ATCC BAA-98 / CGA009)</name>
    <dbReference type="NCBI Taxonomy" id="258594"/>
    <lineage>
        <taxon>Bacteria</taxon>
        <taxon>Pseudomonadati</taxon>
        <taxon>Pseudomonadota</taxon>
        <taxon>Alphaproteobacteria</taxon>
        <taxon>Hyphomicrobiales</taxon>
        <taxon>Nitrobacteraceae</taxon>
        <taxon>Rhodopseudomonas</taxon>
    </lineage>
</organism>
<dbReference type="PROSITE" id="PS01124">
    <property type="entry name" value="HTH_ARAC_FAMILY_2"/>
    <property type="match status" value="1"/>
</dbReference>
<dbReference type="KEGG" id="rpa:TX73_010245"/>
<evidence type="ECO:0000313" key="6">
    <source>
        <dbReference type="EMBL" id="WCL92138.1"/>
    </source>
</evidence>
<keyword evidence="2" id="KW-0238">DNA-binding</keyword>
<dbReference type="SUPFAM" id="SSF46689">
    <property type="entry name" value="Homeodomain-like"/>
    <property type="match status" value="2"/>
</dbReference>
<dbReference type="InterPro" id="IPR050204">
    <property type="entry name" value="AraC_XylS_family_regulators"/>
</dbReference>
<dbReference type="Pfam" id="PF12833">
    <property type="entry name" value="HTH_18"/>
    <property type="match status" value="1"/>
</dbReference>
<dbReference type="PANTHER" id="PTHR46796">
    <property type="entry name" value="HTH-TYPE TRANSCRIPTIONAL ACTIVATOR RHAS-RELATED"/>
    <property type="match status" value="1"/>
</dbReference>
<dbReference type="SMART" id="SM00342">
    <property type="entry name" value="HTH_ARAC"/>
    <property type="match status" value="1"/>
</dbReference>
<evidence type="ECO:0000259" key="4">
    <source>
        <dbReference type="PROSITE" id="PS01124"/>
    </source>
</evidence>
<protein>
    <submittedName>
        <fullName evidence="6">AraC family transcriptional regulator</fullName>
    </submittedName>
    <submittedName>
        <fullName evidence="5">Probable transcriptional regulator, AraC family</fullName>
    </submittedName>
</protein>
<dbReference type="Pfam" id="PF14525">
    <property type="entry name" value="AraC_binding_2"/>
    <property type="match status" value="1"/>
</dbReference>
<dbReference type="GO" id="GO:0003700">
    <property type="term" value="F:DNA-binding transcription factor activity"/>
    <property type="evidence" value="ECO:0007669"/>
    <property type="project" value="InterPro"/>
</dbReference>
<dbReference type="DNASU" id="2692124"/>
<dbReference type="GeneID" id="66893032"/>
<dbReference type="PhylomeDB" id="Q6N8B6"/>
<evidence type="ECO:0000313" key="7">
    <source>
        <dbReference type="Proteomes" id="UP000001426"/>
    </source>
</evidence>
<dbReference type="InterPro" id="IPR009057">
    <property type="entry name" value="Homeodomain-like_sf"/>
</dbReference>
<evidence type="ECO:0000256" key="3">
    <source>
        <dbReference type="ARBA" id="ARBA00023163"/>
    </source>
</evidence>
<keyword evidence="1" id="KW-0805">Transcription regulation</keyword>
<dbReference type="AlphaFoldDB" id="Q6N8B6"/>
<dbReference type="EMBL" id="BX572599">
    <property type="protein sequence ID" value="CAE27429.1"/>
    <property type="molecule type" value="Genomic_DNA"/>
</dbReference>
<reference evidence="6" key="1">
    <citation type="submission" date="2003-07" db="EMBL/GenBank/DDBJ databases">
        <authorList>
            <consortium name="Rhodopseudomonas genome consortium"/>
            <person name="Larimer F."/>
            <person name="Harwood C."/>
        </authorList>
    </citation>
    <scope>NUCLEOTIDE SEQUENCE</scope>
    <source>
        <strain evidence="6">CGA009</strain>
    </source>
</reference>
<dbReference type="Proteomes" id="UP000001426">
    <property type="component" value="Chromosome"/>
</dbReference>
<gene>
    <name evidence="5" type="ordered locus">RPA1988</name>
    <name evidence="6" type="ORF">TX73_010245</name>
</gene>
<reference evidence="5 7" key="2">
    <citation type="journal article" date="2004" name="Nat. Biotechnol.">
        <title>Complete genome sequence of the metabolically versatile photosynthetic bacterium Rhodopseudomonas palustris.</title>
        <authorList>
            <person name="Larimer F.W."/>
            <person name="Chain P."/>
            <person name="Hauser L."/>
            <person name="Lamerdin J."/>
            <person name="Malfatti S."/>
            <person name="Do L."/>
            <person name="Land M.L."/>
            <person name="Pelletier D.A."/>
            <person name="Beatty J.T."/>
            <person name="Lang A.S."/>
            <person name="Tabita F.R."/>
            <person name="Gibson J.L."/>
            <person name="Hanson T.E."/>
            <person name="Bobst C."/>
            <person name="Torres J.L."/>
            <person name="Peres C."/>
            <person name="Harrison F.H."/>
            <person name="Gibson J."/>
            <person name="Harwood C.S."/>
        </authorList>
    </citation>
    <scope>NUCLEOTIDE SEQUENCE [LARGE SCALE GENOMIC DNA]</scope>
    <source>
        <strain evidence="7">ATCC BAA-98 / CGA009</strain>
        <strain evidence="5">CGA009</strain>
    </source>
</reference>
<dbReference type="InterPro" id="IPR018062">
    <property type="entry name" value="HTH_AraC-typ_CS"/>
</dbReference>
<dbReference type="STRING" id="258594.RPA1988"/>
<proteinExistence type="predicted"/>
<evidence type="ECO:0000313" key="5">
    <source>
        <dbReference type="EMBL" id="CAE27429.1"/>
    </source>
</evidence>
<name>Q6N8B6_RHOPA</name>
<accession>Q6N8B6</accession>
<dbReference type="InterPro" id="IPR018060">
    <property type="entry name" value="HTH_AraC"/>
</dbReference>